<dbReference type="PANTHER" id="PTHR40266:SF2">
    <property type="entry name" value="TOXIN HIGB-1"/>
    <property type="match status" value="1"/>
</dbReference>
<evidence type="ECO:0000313" key="1">
    <source>
        <dbReference type="EMBL" id="ASU33607.1"/>
    </source>
</evidence>
<dbReference type="InterPro" id="IPR007711">
    <property type="entry name" value="HigB-1"/>
</dbReference>
<dbReference type="Proteomes" id="UP000215002">
    <property type="component" value="Chromosome"/>
</dbReference>
<sequence>MIATINHKSLRSYFEDGNGAKLPHEQLPKIARILSALDAVSSEEDIKALGSGIHTSTGNLKGYWSIKVSANYRIIFRFEAGDVFDVDYVDYH</sequence>
<accession>A0A223NUR9</accession>
<dbReference type="OrthoDB" id="9801102at2"/>
<name>A0A223NUR9_9SPHI</name>
<dbReference type="SUPFAM" id="SSF143011">
    <property type="entry name" value="RelE-like"/>
    <property type="match status" value="1"/>
</dbReference>
<dbReference type="RefSeq" id="WP_094570038.1">
    <property type="nucleotide sequence ID" value="NZ_CP022743.1"/>
</dbReference>
<keyword evidence="2" id="KW-1185">Reference proteome</keyword>
<dbReference type="EMBL" id="CP022743">
    <property type="protein sequence ID" value="ASU33607.1"/>
    <property type="molecule type" value="Genomic_DNA"/>
</dbReference>
<protein>
    <submittedName>
        <fullName evidence="1">Plasmid maintenance system killer</fullName>
    </submittedName>
</protein>
<dbReference type="PANTHER" id="PTHR40266">
    <property type="entry name" value="TOXIN HIGB-1"/>
    <property type="match status" value="1"/>
</dbReference>
<reference evidence="1 2" key="1">
    <citation type="submission" date="2017-08" db="EMBL/GenBank/DDBJ databases">
        <title>Complete genome sequence of Mucilaginibacter sp. strain BJC16-A31.</title>
        <authorList>
            <consortium name="Henan University of Science and Technology"/>
            <person name="You X."/>
        </authorList>
    </citation>
    <scope>NUCLEOTIDE SEQUENCE [LARGE SCALE GENOMIC DNA]</scope>
    <source>
        <strain evidence="1 2">BJC16-A31</strain>
    </source>
</reference>
<dbReference type="Pfam" id="PF05015">
    <property type="entry name" value="HigB-like_toxin"/>
    <property type="match status" value="1"/>
</dbReference>
<dbReference type="InterPro" id="IPR035093">
    <property type="entry name" value="RelE/ParE_toxin_dom_sf"/>
</dbReference>
<dbReference type="KEGG" id="muc:MuYL_1711"/>
<gene>
    <name evidence="1" type="ORF">MuYL_1711</name>
</gene>
<organism evidence="1 2">
    <name type="scientific">Mucilaginibacter xinganensis</name>
    <dbReference type="NCBI Taxonomy" id="1234841"/>
    <lineage>
        <taxon>Bacteria</taxon>
        <taxon>Pseudomonadati</taxon>
        <taxon>Bacteroidota</taxon>
        <taxon>Sphingobacteriia</taxon>
        <taxon>Sphingobacteriales</taxon>
        <taxon>Sphingobacteriaceae</taxon>
        <taxon>Mucilaginibacter</taxon>
    </lineage>
</organism>
<dbReference type="Gene3D" id="3.30.2310.20">
    <property type="entry name" value="RelE-like"/>
    <property type="match status" value="1"/>
</dbReference>
<proteinExistence type="predicted"/>
<dbReference type="AlphaFoldDB" id="A0A223NUR9"/>
<evidence type="ECO:0000313" key="2">
    <source>
        <dbReference type="Proteomes" id="UP000215002"/>
    </source>
</evidence>